<dbReference type="PANTHER" id="PTHR10545:SF29">
    <property type="entry name" value="GH14572P-RELATED"/>
    <property type="match status" value="1"/>
</dbReference>
<keyword evidence="3" id="KW-0012">Acyltransferase</keyword>
<dbReference type="PROSITE" id="PS51186">
    <property type="entry name" value="GNAT"/>
    <property type="match status" value="1"/>
</dbReference>
<name>A0A6J6HYI1_9ZZZZ</name>
<dbReference type="PANTHER" id="PTHR10545">
    <property type="entry name" value="DIAMINE N-ACETYLTRANSFERASE"/>
    <property type="match status" value="1"/>
</dbReference>
<gene>
    <name evidence="5" type="ORF">UFOPK1894_00832</name>
</gene>
<sequence length="161" mass="18439">MSVVIRSATINDIPIVHQYIKDLAEYEKAPNEAVLTYLDLEQSFFSQTPQVYCLVSEVDQQVTGIAIWHLNYSTWLGKHGIYLEDLYVDPKFRGLGHAKALLKELAKICIERGYPRLQWWVLDWNKSAIDFYNSIGALPMDEWTVFRVSGKELGKLANSGN</sequence>
<dbReference type="GO" id="GO:0008080">
    <property type="term" value="F:N-acetyltransferase activity"/>
    <property type="evidence" value="ECO:0007669"/>
    <property type="project" value="UniProtKB-ARBA"/>
</dbReference>
<organism evidence="5">
    <name type="scientific">freshwater metagenome</name>
    <dbReference type="NCBI Taxonomy" id="449393"/>
    <lineage>
        <taxon>unclassified sequences</taxon>
        <taxon>metagenomes</taxon>
        <taxon>ecological metagenomes</taxon>
    </lineage>
</organism>
<dbReference type="AlphaFoldDB" id="A0A6J6HYI1"/>
<evidence type="ECO:0000259" key="4">
    <source>
        <dbReference type="PROSITE" id="PS51186"/>
    </source>
</evidence>
<dbReference type="InterPro" id="IPR016181">
    <property type="entry name" value="Acyl_CoA_acyltransferase"/>
</dbReference>
<proteinExistence type="inferred from homology"/>
<reference evidence="5" key="1">
    <citation type="submission" date="2020-05" db="EMBL/GenBank/DDBJ databases">
        <authorList>
            <person name="Chiriac C."/>
            <person name="Salcher M."/>
            <person name="Ghai R."/>
            <person name="Kavagutti S V."/>
        </authorList>
    </citation>
    <scope>NUCLEOTIDE SEQUENCE</scope>
</reference>
<evidence type="ECO:0000256" key="2">
    <source>
        <dbReference type="ARBA" id="ARBA00022679"/>
    </source>
</evidence>
<dbReference type="InterPro" id="IPR000182">
    <property type="entry name" value="GNAT_dom"/>
</dbReference>
<dbReference type="Pfam" id="PF00583">
    <property type="entry name" value="Acetyltransf_1"/>
    <property type="match status" value="1"/>
</dbReference>
<keyword evidence="2" id="KW-0808">Transferase</keyword>
<dbReference type="Gene3D" id="3.40.630.30">
    <property type="match status" value="1"/>
</dbReference>
<feature type="domain" description="N-acetyltransferase" evidence="4">
    <location>
        <begin position="3"/>
        <end position="158"/>
    </location>
</feature>
<comment type="similarity">
    <text evidence="1">Belongs to the acetyltransferase family.</text>
</comment>
<dbReference type="SUPFAM" id="SSF55729">
    <property type="entry name" value="Acyl-CoA N-acyltransferases (Nat)"/>
    <property type="match status" value="1"/>
</dbReference>
<dbReference type="EMBL" id="CAEZVA010000078">
    <property type="protein sequence ID" value="CAB4619122.1"/>
    <property type="molecule type" value="Genomic_DNA"/>
</dbReference>
<dbReference type="InterPro" id="IPR051016">
    <property type="entry name" value="Diverse_Substrate_AcTransf"/>
</dbReference>
<accession>A0A6J6HYI1</accession>
<dbReference type="CDD" id="cd04301">
    <property type="entry name" value="NAT_SF"/>
    <property type="match status" value="1"/>
</dbReference>
<evidence type="ECO:0000313" key="5">
    <source>
        <dbReference type="EMBL" id="CAB4619122.1"/>
    </source>
</evidence>
<evidence type="ECO:0000256" key="3">
    <source>
        <dbReference type="ARBA" id="ARBA00023315"/>
    </source>
</evidence>
<protein>
    <submittedName>
        <fullName evidence="5">Unannotated protein</fullName>
    </submittedName>
</protein>
<evidence type="ECO:0000256" key="1">
    <source>
        <dbReference type="ARBA" id="ARBA00008694"/>
    </source>
</evidence>
<dbReference type="FunFam" id="3.40.630.30:FF:000064">
    <property type="entry name" value="GNAT family acetyltransferase"/>
    <property type="match status" value="1"/>
</dbReference>